<proteinExistence type="predicted"/>
<dbReference type="EMBL" id="SOJT01000178">
    <property type="protein sequence ID" value="TET27581.1"/>
    <property type="molecule type" value="Genomic_DNA"/>
</dbReference>
<dbReference type="PANTHER" id="PTHR43537">
    <property type="entry name" value="TRANSCRIPTIONAL REGULATOR, GNTR FAMILY"/>
    <property type="match status" value="1"/>
</dbReference>
<dbReference type="Gene3D" id="1.20.120.530">
    <property type="entry name" value="GntR ligand-binding domain-like"/>
    <property type="match status" value="1"/>
</dbReference>
<keyword evidence="2" id="KW-0238">DNA-binding</keyword>
<dbReference type="Pfam" id="PF00392">
    <property type="entry name" value="GntR"/>
    <property type="match status" value="1"/>
</dbReference>
<dbReference type="InterPro" id="IPR036388">
    <property type="entry name" value="WH-like_DNA-bd_sf"/>
</dbReference>
<dbReference type="SMART" id="SM00895">
    <property type="entry name" value="FCD"/>
    <property type="match status" value="1"/>
</dbReference>
<evidence type="ECO:0000313" key="6">
    <source>
        <dbReference type="Proteomes" id="UP000316517"/>
    </source>
</evidence>
<evidence type="ECO:0000256" key="3">
    <source>
        <dbReference type="ARBA" id="ARBA00023163"/>
    </source>
</evidence>
<organism evidence="5 6">
    <name type="scientific">Aerophobetes bacterium</name>
    <dbReference type="NCBI Taxonomy" id="2030807"/>
    <lineage>
        <taxon>Bacteria</taxon>
        <taxon>Candidatus Aerophobota</taxon>
    </lineage>
</organism>
<evidence type="ECO:0000259" key="4">
    <source>
        <dbReference type="PROSITE" id="PS50949"/>
    </source>
</evidence>
<keyword evidence="3" id="KW-0804">Transcription</keyword>
<reference evidence="5 6" key="1">
    <citation type="submission" date="2019-03" db="EMBL/GenBank/DDBJ databases">
        <title>Metabolic potential of uncultured bacteria and archaea associated with petroleum seepage in deep-sea sediments.</title>
        <authorList>
            <person name="Dong X."/>
            <person name="Hubert C."/>
        </authorList>
    </citation>
    <scope>NUCLEOTIDE SEQUENCE [LARGE SCALE GENOMIC DNA]</scope>
    <source>
        <strain evidence="5">E44_bin3</strain>
    </source>
</reference>
<gene>
    <name evidence="5" type="ORF">E3J68_03970</name>
</gene>
<accession>A0A523TC93</accession>
<dbReference type="SUPFAM" id="SSF46785">
    <property type="entry name" value="Winged helix' DNA-binding domain"/>
    <property type="match status" value="1"/>
</dbReference>
<feature type="domain" description="HTH gntR-type" evidence="4">
    <location>
        <begin position="13"/>
        <end position="81"/>
    </location>
</feature>
<comment type="caution">
    <text evidence="5">The sequence shown here is derived from an EMBL/GenBank/DDBJ whole genome shotgun (WGS) entry which is preliminary data.</text>
</comment>
<dbReference type="InterPro" id="IPR036390">
    <property type="entry name" value="WH_DNA-bd_sf"/>
</dbReference>
<evidence type="ECO:0000256" key="1">
    <source>
        <dbReference type="ARBA" id="ARBA00023015"/>
    </source>
</evidence>
<dbReference type="Proteomes" id="UP000316517">
    <property type="component" value="Unassembled WGS sequence"/>
</dbReference>
<dbReference type="SUPFAM" id="SSF48008">
    <property type="entry name" value="GntR ligand-binding domain-like"/>
    <property type="match status" value="1"/>
</dbReference>
<dbReference type="PANTHER" id="PTHR43537:SF5">
    <property type="entry name" value="UXU OPERON TRANSCRIPTIONAL REGULATOR"/>
    <property type="match status" value="1"/>
</dbReference>
<dbReference type="AlphaFoldDB" id="A0A523TC93"/>
<protein>
    <submittedName>
        <fullName evidence="5">FadR family transcriptional regulator</fullName>
    </submittedName>
</protein>
<evidence type="ECO:0000256" key="2">
    <source>
        <dbReference type="ARBA" id="ARBA00023125"/>
    </source>
</evidence>
<dbReference type="CDD" id="cd07377">
    <property type="entry name" value="WHTH_GntR"/>
    <property type="match status" value="1"/>
</dbReference>
<dbReference type="InterPro" id="IPR008920">
    <property type="entry name" value="TF_FadR/GntR_C"/>
</dbReference>
<dbReference type="GO" id="GO:0003677">
    <property type="term" value="F:DNA binding"/>
    <property type="evidence" value="ECO:0007669"/>
    <property type="project" value="UniProtKB-KW"/>
</dbReference>
<dbReference type="PRINTS" id="PR00035">
    <property type="entry name" value="HTHGNTR"/>
</dbReference>
<dbReference type="InterPro" id="IPR011711">
    <property type="entry name" value="GntR_C"/>
</dbReference>
<dbReference type="Pfam" id="PF07729">
    <property type="entry name" value="FCD"/>
    <property type="match status" value="1"/>
</dbReference>
<dbReference type="SMART" id="SM00345">
    <property type="entry name" value="HTH_GNTR"/>
    <property type="match status" value="1"/>
</dbReference>
<name>A0A523TC93_UNCAE</name>
<keyword evidence="1" id="KW-0805">Transcription regulation</keyword>
<dbReference type="GO" id="GO:0003700">
    <property type="term" value="F:DNA-binding transcription factor activity"/>
    <property type="evidence" value="ECO:0007669"/>
    <property type="project" value="InterPro"/>
</dbReference>
<sequence length="241" mass="27646">MFFKKIKPAEAAKKKSIYVAEQIMEAINRGDYKVNERLPSERKIAEEMGVSRVPVREALSALQVVGIVDSIPGAGSYVRKLGESPLIRSQAISVLEESESPFEAHGARRIFEAGIMGLVINKANPGDLAKIEEVFQRMSKAVEAKNFDEYFKSNRDFHLAIAQATHNSLIERTIAYLLNVMDQPLWKEAAQKHLSDYEHIKEYLHKHRRIFTAIKNKDRGFAEKEMKKHFDETVEEIRRYL</sequence>
<evidence type="ECO:0000313" key="5">
    <source>
        <dbReference type="EMBL" id="TET27581.1"/>
    </source>
</evidence>
<dbReference type="Gene3D" id="1.10.10.10">
    <property type="entry name" value="Winged helix-like DNA-binding domain superfamily/Winged helix DNA-binding domain"/>
    <property type="match status" value="1"/>
</dbReference>
<dbReference type="PROSITE" id="PS50949">
    <property type="entry name" value="HTH_GNTR"/>
    <property type="match status" value="1"/>
</dbReference>
<dbReference type="InterPro" id="IPR000524">
    <property type="entry name" value="Tscrpt_reg_HTH_GntR"/>
</dbReference>